<dbReference type="EMBL" id="CP026520">
    <property type="protein sequence ID" value="QAV16992.1"/>
    <property type="molecule type" value="Genomic_DNA"/>
</dbReference>
<dbReference type="AlphaFoldDB" id="A0A410WRN5"/>
<protein>
    <submittedName>
        <fullName evidence="1">Uncharacterized protein</fullName>
    </submittedName>
</protein>
<sequence length="103" mass="12065">MLGGQPDIRRSTVCRRWFSFPETALFVLEKQSSIIGSWKDSFRKAPARVSFFVRNLYNHKRHILDGVKVCIPRNIRVYLSFGTGIRSYDFPIKREKRSSLTQV</sequence>
<organism evidence="1 2">
    <name type="scientific">Paenibacillus chitinolyticus</name>
    <dbReference type="NCBI Taxonomy" id="79263"/>
    <lineage>
        <taxon>Bacteria</taxon>
        <taxon>Bacillati</taxon>
        <taxon>Bacillota</taxon>
        <taxon>Bacilli</taxon>
        <taxon>Bacillales</taxon>
        <taxon>Paenibacillaceae</taxon>
        <taxon>Paenibacillus</taxon>
    </lineage>
</organism>
<accession>A0A410WRN5</accession>
<evidence type="ECO:0000313" key="2">
    <source>
        <dbReference type="Proteomes" id="UP000288943"/>
    </source>
</evidence>
<name>A0A410WRN5_9BACL</name>
<gene>
    <name evidence="1" type="ORF">PC41400_04540</name>
</gene>
<dbReference type="KEGG" id="pchi:PC41400_04540"/>
<dbReference type="Proteomes" id="UP000288943">
    <property type="component" value="Chromosome"/>
</dbReference>
<proteinExistence type="predicted"/>
<evidence type="ECO:0000313" key="1">
    <source>
        <dbReference type="EMBL" id="QAV16992.1"/>
    </source>
</evidence>
<reference evidence="1 2" key="1">
    <citation type="submission" date="2018-01" db="EMBL/GenBank/DDBJ databases">
        <title>The whole genome sequencing and assembly of Paenibacillus chitinolyticus KCCM 41400 strain.</title>
        <authorList>
            <person name="Kim J.-Y."/>
            <person name="Park M.-K."/>
            <person name="Lee Y.-J."/>
            <person name="Yi H."/>
            <person name="Bahn Y.-S."/>
            <person name="Kim J.F."/>
            <person name="Lee D.-W."/>
        </authorList>
    </citation>
    <scope>NUCLEOTIDE SEQUENCE [LARGE SCALE GENOMIC DNA]</scope>
    <source>
        <strain evidence="1 2">KCCM 41400</strain>
    </source>
</reference>